<keyword evidence="3" id="KW-0288">FMN</keyword>
<protein>
    <submittedName>
        <fullName evidence="6">Pyridoxamine 5'-phosphate oxidase</fullName>
    </submittedName>
</protein>
<evidence type="ECO:0000256" key="3">
    <source>
        <dbReference type="ARBA" id="ARBA00022643"/>
    </source>
</evidence>
<accession>A0A317F883</accession>
<name>A0A317F883_9PROT</name>
<comment type="caution">
    <text evidence="6">The sequence shown here is derived from an EMBL/GenBank/DDBJ whole genome shotgun (WGS) entry which is preliminary data.</text>
</comment>
<evidence type="ECO:0000313" key="6">
    <source>
        <dbReference type="EMBL" id="PWS34633.1"/>
    </source>
</evidence>
<organism evidence="6 7">
    <name type="scientific">Falsiroseomonas bella</name>
    <dbReference type="NCBI Taxonomy" id="2184016"/>
    <lineage>
        <taxon>Bacteria</taxon>
        <taxon>Pseudomonadati</taxon>
        <taxon>Pseudomonadota</taxon>
        <taxon>Alphaproteobacteria</taxon>
        <taxon>Acetobacterales</taxon>
        <taxon>Roseomonadaceae</taxon>
        <taxon>Falsiroseomonas</taxon>
    </lineage>
</organism>
<dbReference type="InterPro" id="IPR012349">
    <property type="entry name" value="Split_barrel_FMN-bd"/>
</dbReference>
<dbReference type="Pfam" id="PF12766">
    <property type="entry name" value="Pyridox_oxase_2"/>
    <property type="match status" value="1"/>
</dbReference>
<dbReference type="AlphaFoldDB" id="A0A317F883"/>
<dbReference type="SUPFAM" id="SSF50475">
    <property type="entry name" value="FMN-binding split barrel"/>
    <property type="match status" value="1"/>
</dbReference>
<dbReference type="InterPro" id="IPR000659">
    <property type="entry name" value="Pyridox_Oxase"/>
</dbReference>
<dbReference type="Gene3D" id="2.30.110.10">
    <property type="entry name" value="Electron Transport, Fmn-binding Protein, Chain A"/>
    <property type="match status" value="1"/>
</dbReference>
<dbReference type="InterPro" id="IPR024624">
    <property type="entry name" value="Pyridox_Oxase_Alr4036_FMN-bd"/>
</dbReference>
<dbReference type="EMBL" id="QGNA01000006">
    <property type="protein sequence ID" value="PWS34633.1"/>
    <property type="molecule type" value="Genomic_DNA"/>
</dbReference>
<proteinExistence type="predicted"/>
<dbReference type="GO" id="GO:0010181">
    <property type="term" value="F:FMN binding"/>
    <property type="evidence" value="ECO:0007669"/>
    <property type="project" value="InterPro"/>
</dbReference>
<evidence type="ECO:0000256" key="2">
    <source>
        <dbReference type="ARBA" id="ARBA00022630"/>
    </source>
</evidence>
<dbReference type="Proteomes" id="UP000245765">
    <property type="component" value="Unassembled WGS sequence"/>
</dbReference>
<comment type="cofactor">
    <cofactor evidence="1">
        <name>FMN</name>
        <dbReference type="ChEBI" id="CHEBI:58210"/>
    </cofactor>
</comment>
<keyword evidence="4" id="KW-0560">Oxidoreductase</keyword>
<evidence type="ECO:0000256" key="1">
    <source>
        <dbReference type="ARBA" id="ARBA00001917"/>
    </source>
</evidence>
<dbReference type="GO" id="GO:0008615">
    <property type="term" value="P:pyridoxine biosynthetic process"/>
    <property type="evidence" value="ECO:0007669"/>
    <property type="project" value="InterPro"/>
</dbReference>
<evidence type="ECO:0000313" key="7">
    <source>
        <dbReference type="Proteomes" id="UP000245765"/>
    </source>
</evidence>
<sequence>MTEPEALANCLAEAFRRLARGVADRRSPFHTPALATVAPDGSPEVRTLVLRGFDPQQRAIRLHSDARSRKVASLRHEPRCALHFYDAGAALQLRVAGVARIHDADAVAEAAWRASREASRKCYAVEPGPGVPVPAPPPAPADSAAGWPHFRVILIRFDRLDFLELAASGHRRAGFSWPADGAPDAAWLVP</sequence>
<keyword evidence="7" id="KW-1185">Reference proteome</keyword>
<keyword evidence="2" id="KW-0285">Flavoprotein</keyword>
<gene>
    <name evidence="6" type="ORF">DFH01_24180</name>
</gene>
<feature type="domain" description="Pyridoxamine 5'-phosphate oxidase Alr4036 family FMN-binding" evidence="5">
    <location>
        <begin position="23"/>
        <end position="102"/>
    </location>
</feature>
<evidence type="ECO:0000256" key="4">
    <source>
        <dbReference type="ARBA" id="ARBA00023002"/>
    </source>
</evidence>
<dbReference type="RefSeq" id="WP_109873084.1">
    <property type="nucleotide sequence ID" value="NZ_QGNA01000006.1"/>
</dbReference>
<evidence type="ECO:0000259" key="5">
    <source>
        <dbReference type="Pfam" id="PF12766"/>
    </source>
</evidence>
<dbReference type="GO" id="GO:0004733">
    <property type="term" value="F:pyridoxamine phosphate oxidase activity"/>
    <property type="evidence" value="ECO:0007669"/>
    <property type="project" value="InterPro"/>
</dbReference>
<dbReference type="OrthoDB" id="5120525at2"/>
<dbReference type="PANTHER" id="PTHR10851">
    <property type="entry name" value="PYRIDOXINE-5-PHOSPHATE OXIDASE"/>
    <property type="match status" value="1"/>
</dbReference>
<reference evidence="7" key="1">
    <citation type="submission" date="2018-05" db="EMBL/GenBank/DDBJ databases">
        <authorList>
            <person name="Du Z."/>
            <person name="Wang X."/>
        </authorList>
    </citation>
    <scope>NUCLEOTIDE SEQUENCE [LARGE SCALE GENOMIC DNA]</scope>
    <source>
        <strain evidence="7">CQN31</strain>
    </source>
</reference>
<dbReference type="PANTHER" id="PTHR10851:SF3">
    <property type="entry name" value="PYRIDOXINE_PYRIDOXAMINE 5'-PHOSPHATE OXIDASE 2"/>
    <property type="match status" value="1"/>
</dbReference>